<dbReference type="InterPro" id="IPR050109">
    <property type="entry name" value="HTH-type_TetR-like_transc_reg"/>
</dbReference>
<keyword evidence="5" id="KW-0472">Membrane</keyword>
<dbReference type="SUPFAM" id="SSF46689">
    <property type="entry name" value="Homeodomain-like"/>
    <property type="match status" value="1"/>
</dbReference>
<evidence type="ECO:0000256" key="1">
    <source>
        <dbReference type="ARBA" id="ARBA00023015"/>
    </source>
</evidence>
<dbReference type="RefSeq" id="WP_110793628.1">
    <property type="nucleotide sequence ID" value="NZ_QJRY01000009.1"/>
</dbReference>
<dbReference type="PROSITE" id="PS50977">
    <property type="entry name" value="HTH_TETR_2"/>
    <property type="match status" value="1"/>
</dbReference>
<sequence length="213" mass="23655">MTSAERNRGRPRKGDEQDTDTLLEAALTSFAEHGFDKTPLRLIATRAGVDVALISYRYGSKFGLWEAVVRSVSDDSRLQAAEFMRQAEDLPQEHRLPFISTHLVDLIFQLPAFSRVLLTELISNVSDDRKELITEALLKPMHQTILVSLQKMGLLADMEGEPDSGLSLMFAIGSVALISSISTVAAALTNLEDDGPQFREDLAKLLCRILRQQ</sequence>
<evidence type="ECO:0000256" key="3">
    <source>
        <dbReference type="ARBA" id="ARBA00023163"/>
    </source>
</evidence>
<dbReference type="Proteomes" id="UP000247536">
    <property type="component" value="Unassembled WGS sequence"/>
</dbReference>
<evidence type="ECO:0000259" key="6">
    <source>
        <dbReference type="PROSITE" id="PS50977"/>
    </source>
</evidence>
<dbReference type="PANTHER" id="PTHR30055:SF234">
    <property type="entry name" value="HTH-TYPE TRANSCRIPTIONAL REGULATOR BETI"/>
    <property type="match status" value="1"/>
</dbReference>
<keyword evidence="3" id="KW-0804">Transcription</keyword>
<organism evidence="7 8">
    <name type="scientific">Rhizobium wuzhouense</name>
    <dbReference type="NCBI Taxonomy" id="1986026"/>
    <lineage>
        <taxon>Bacteria</taxon>
        <taxon>Pseudomonadati</taxon>
        <taxon>Pseudomonadota</taxon>
        <taxon>Alphaproteobacteria</taxon>
        <taxon>Hyphomicrobiales</taxon>
        <taxon>Rhizobiaceae</taxon>
        <taxon>Rhizobium/Agrobacterium group</taxon>
        <taxon>Rhizobium</taxon>
    </lineage>
</organism>
<dbReference type="InterPro" id="IPR009057">
    <property type="entry name" value="Homeodomain-like_sf"/>
</dbReference>
<keyword evidence="5" id="KW-1133">Transmembrane helix</keyword>
<keyword evidence="5" id="KW-0812">Transmembrane</keyword>
<keyword evidence="1" id="KW-0805">Transcription regulation</keyword>
<keyword evidence="8" id="KW-1185">Reference proteome</keyword>
<evidence type="ECO:0000313" key="7">
    <source>
        <dbReference type="EMBL" id="PYB70413.1"/>
    </source>
</evidence>
<feature type="DNA-binding region" description="H-T-H motif" evidence="4">
    <location>
        <begin position="39"/>
        <end position="58"/>
    </location>
</feature>
<evidence type="ECO:0000256" key="5">
    <source>
        <dbReference type="SAM" id="Phobius"/>
    </source>
</evidence>
<evidence type="ECO:0000313" key="8">
    <source>
        <dbReference type="Proteomes" id="UP000247536"/>
    </source>
</evidence>
<name>A0ABX5NN16_9HYPH</name>
<dbReference type="InterPro" id="IPR001647">
    <property type="entry name" value="HTH_TetR"/>
</dbReference>
<evidence type="ECO:0000256" key="2">
    <source>
        <dbReference type="ARBA" id="ARBA00023125"/>
    </source>
</evidence>
<feature type="transmembrane region" description="Helical" evidence="5">
    <location>
        <begin position="168"/>
        <end position="188"/>
    </location>
</feature>
<accession>A0ABX5NN16</accession>
<protein>
    <recommendedName>
        <fullName evidence="6">HTH tetR-type domain-containing protein</fullName>
    </recommendedName>
</protein>
<evidence type="ECO:0000256" key="4">
    <source>
        <dbReference type="PROSITE-ProRule" id="PRU00335"/>
    </source>
</evidence>
<proteinExistence type="predicted"/>
<dbReference type="EMBL" id="QJRY01000009">
    <property type="protein sequence ID" value="PYB70413.1"/>
    <property type="molecule type" value="Genomic_DNA"/>
</dbReference>
<dbReference type="Pfam" id="PF00440">
    <property type="entry name" value="TetR_N"/>
    <property type="match status" value="1"/>
</dbReference>
<feature type="domain" description="HTH tetR-type" evidence="6">
    <location>
        <begin position="16"/>
        <end position="76"/>
    </location>
</feature>
<gene>
    <name evidence="7" type="ORF">DMY87_21135</name>
</gene>
<comment type="caution">
    <text evidence="7">The sequence shown here is derived from an EMBL/GenBank/DDBJ whole genome shotgun (WGS) entry which is preliminary data.</text>
</comment>
<keyword evidence="2 4" id="KW-0238">DNA-binding</keyword>
<dbReference type="PANTHER" id="PTHR30055">
    <property type="entry name" value="HTH-TYPE TRANSCRIPTIONAL REGULATOR RUTR"/>
    <property type="match status" value="1"/>
</dbReference>
<reference evidence="7 8" key="1">
    <citation type="submission" date="2018-06" db="EMBL/GenBank/DDBJ databases">
        <title>Rhizobium wuzhouense sp. nov., isolated from roots of Oryza officinalis.</title>
        <authorList>
            <person name="Yuan T."/>
        </authorList>
    </citation>
    <scope>NUCLEOTIDE SEQUENCE [LARGE SCALE GENOMIC DNA]</scope>
    <source>
        <strain evidence="7 8">W44</strain>
    </source>
</reference>
<dbReference type="Gene3D" id="1.10.357.10">
    <property type="entry name" value="Tetracycline Repressor, domain 2"/>
    <property type="match status" value="1"/>
</dbReference>